<keyword evidence="8 9" id="KW-0472">Membrane</keyword>
<protein>
    <recommendedName>
        <fullName evidence="3">Cytochrome c oxidase assembly protein COX20, mitochondrial</fullName>
    </recommendedName>
</protein>
<evidence type="ECO:0000256" key="3">
    <source>
        <dbReference type="ARBA" id="ARBA00017689"/>
    </source>
</evidence>
<evidence type="ECO:0000313" key="11">
    <source>
        <dbReference type="Proteomes" id="UP000250275"/>
    </source>
</evidence>
<evidence type="ECO:0000256" key="2">
    <source>
        <dbReference type="ARBA" id="ARBA00009575"/>
    </source>
</evidence>
<dbReference type="Pfam" id="PF12597">
    <property type="entry name" value="Cox20"/>
    <property type="match status" value="1"/>
</dbReference>
<name>A0A310SHK3_9HYME</name>
<proteinExistence type="inferred from homology"/>
<dbReference type="OrthoDB" id="14603at2759"/>
<dbReference type="EMBL" id="KQ766586">
    <property type="protein sequence ID" value="OAD53669.1"/>
    <property type="molecule type" value="Genomic_DNA"/>
</dbReference>
<sequence length="108" mass="12164">MEDLESAEEQKQKKIPFSILGEPVIKTYCQRNALMSAISGGIICGLVTFLFTSNPSRSTRIGMYSYLGIGCTYAGFCAYEEYTLGKQTRELKKLLYRRSRLVNNEDTG</sequence>
<feature type="transmembrane region" description="Helical" evidence="9">
    <location>
        <begin position="63"/>
        <end position="82"/>
    </location>
</feature>
<gene>
    <name evidence="10" type="ORF">WN48_09636</name>
</gene>
<feature type="transmembrane region" description="Helical" evidence="9">
    <location>
        <begin position="33"/>
        <end position="51"/>
    </location>
</feature>
<keyword evidence="7" id="KW-0496">Mitochondrion</keyword>
<dbReference type="GO" id="GO:0033617">
    <property type="term" value="P:mitochondrial respiratory chain complex IV assembly"/>
    <property type="evidence" value="ECO:0007669"/>
    <property type="project" value="InterPro"/>
</dbReference>
<reference evidence="10 11" key="1">
    <citation type="submission" date="2015-07" db="EMBL/GenBank/DDBJ databases">
        <title>The genome of Eufriesea mexicana.</title>
        <authorList>
            <person name="Pan H."/>
            <person name="Kapheim K."/>
        </authorList>
    </citation>
    <scope>NUCLEOTIDE SEQUENCE [LARGE SCALE GENOMIC DNA]</scope>
    <source>
        <strain evidence="10">0111107269</strain>
        <tissue evidence="10">Whole body</tissue>
    </source>
</reference>
<dbReference type="PANTHER" id="PTHR31586">
    <property type="entry name" value="CYTOCHROME C OXIDASE PROTEIN 20"/>
    <property type="match status" value="1"/>
</dbReference>
<evidence type="ECO:0000313" key="10">
    <source>
        <dbReference type="EMBL" id="OAD53669.1"/>
    </source>
</evidence>
<keyword evidence="6 9" id="KW-1133">Transmembrane helix</keyword>
<evidence type="ECO:0000256" key="4">
    <source>
        <dbReference type="ARBA" id="ARBA00022692"/>
    </source>
</evidence>
<comment type="similarity">
    <text evidence="2">Belongs to the COX20 family.</text>
</comment>
<evidence type="ECO:0000256" key="8">
    <source>
        <dbReference type="ARBA" id="ARBA00023136"/>
    </source>
</evidence>
<evidence type="ECO:0000256" key="5">
    <source>
        <dbReference type="ARBA" id="ARBA00022792"/>
    </source>
</evidence>
<keyword evidence="4 9" id="KW-0812">Transmembrane</keyword>
<evidence type="ECO:0000256" key="1">
    <source>
        <dbReference type="ARBA" id="ARBA00004273"/>
    </source>
</evidence>
<keyword evidence="11" id="KW-1185">Reference proteome</keyword>
<evidence type="ECO:0000256" key="6">
    <source>
        <dbReference type="ARBA" id="ARBA00022989"/>
    </source>
</evidence>
<dbReference type="Proteomes" id="UP000250275">
    <property type="component" value="Unassembled WGS sequence"/>
</dbReference>
<dbReference type="AlphaFoldDB" id="A0A310SHK3"/>
<dbReference type="PANTHER" id="PTHR31586:SF1">
    <property type="entry name" value="CYTOCHROME C OXIDASE ASSEMBLY PROTEIN COX20, MITOCHONDRIAL"/>
    <property type="match status" value="1"/>
</dbReference>
<dbReference type="InterPro" id="IPR022533">
    <property type="entry name" value="Cox20"/>
</dbReference>
<organism evidence="10 11">
    <name type="scientific">Eufriesea mexicana</name>
    <dbReference type="NCBI Taxonomy" id="516756"/>
    <lineage>
        <taxon>Eukaryota</taxon>
        <taxon>Metazoa</taxon>
        <taxon>Ecdysozoa</taxon>
        <taxon>Arthropoda</taxon>
        <taxon>Hexapoda</taxon>
        <taxon>Insecta</taxon>
        <taxon>Pterygota</taxon>
        <taxon>Neoptera</taxon>
        <taxon>Endopterygota</taxon>
        <taxon>Hymenoptera</taxon>
        <taxon>Apocrita</taxon>
        <taxon>Aculeata</taxon>
        <taxon>Apoidea</taxon>
        <taxon>Anthophila</taxon>
        <taxon>Apidae</taxon>
        <taxon>Eufriesea</taxon>
    </lineage>
</organism>
<comment type="subcellular location">
    <subcellularLocation>
        <location evidence="1">Mitochondrion inner membrane</location>
    </subcellularLocation>
</comment>
<evidence type="ECO:0000256" key="9">
    <source>
        <dbReference type="SAM" id="Phobius"/>
    </source>
</evidence>
<dbReference type="GO" id="GO:0005743">
    <property type="term" value="C:mitochondrial inner membrane"/>
    <property type="evidence" value="ECO:0007669"/>
    <property type="project" value="UniProtKB-SubCell"/>
</dbReference>
<accession>A0A310SHK3</accession>
<keyword evidence="5" id="KW-0999">Mitochondrion inner membrane</keyword>
<evidence type="ECO:0000256" key="7">
    <source>
        <dbReference type="ARBA" id="ARBA00023128"/>
    </source>
</evidence>